<dbReference type="PROSITE" id="PS50048">
    <property type="entry name" value="ZN2_CY6_FUNGAL_2"/>
    <property type="match status" value="1"/>
</dbReference>
<protein>
    <recommendedName>
        <fullName evidence="7">Zn(2)-C6 fungal-type domain-containing protein</fullName>
    </recommendedName>
</protein>
<evidence type="ECO:0000313" key="8">
    <source>
        <dbReference type="EMBL" id="KIW43570.1"/>
    </source>
</evidence>
<dbReference type="STRING" id="215243.A0A0D2DMB7"/>
<dbReference type="CDD" id="cd00067">
    <property type="entry name" value="GAL4"/>
    <property type="match status" value="1"/>
</dbReference>
<evidence type="ECO:0000259" key="7">
    <source>
        <dbReference type="PROSITE" id="PS50048"/>
    </source>
</evidence>
<dbReference type="Gene3D" id="4.10.240.10">
    <property type="entry name" value="Zn(2)-C6 fungal-type DNA-binding domain"/>
    <property type="match status" value="1"/>
</dbReference>
<keyword evidence="4" id="KW-0804">Transcription</keyword>
<feature type="compositionally biased region" description="Polar residues" evidence="6">
    <location>
        <begin position="136"/>
        <end position="145"/>
    </location>
</feature>
<evidence type="ECO:0000313" key="9">
    <source>
        <dbReference type="Proteomes" id="UP000053342"/>
    </source>
</evidence>
<dbReference type="GO" id="GO:0000981">
    <property type="term" value="F:DNA-binding transcription factor activity, RNA polymerase II-specific"/>
    <property type="evidence" value="ECO:0007669"/>
    <property type="project" value="InterPro"/>
</dbReference>
<dbReference type="PANTHER" id="PTHR37534">
    <property type="entry name" value="TRANSCRIPTIONAL ACTIVATOR PROTEIN UGA3"/>
    <property type="match status" value="1"/>
</dbReference>
<comment type="subcellular location">
    <subcellularLocation>
        <location evidence="1">Nucleus</location>
    </subcellularLocation>
</comment>
<feature type="region of interest" description="Disordered" evidence="6">
    <location>
        <begin position="57"/>
        <end position="91"/>
    </location>
</feature>
<dbReference type="SUPFAM" id="SSF57701">
    <property type="entry name" value="Zn2/Cys6 DNA-binding domain"/>
    <property type="match status" value="1"/>
</dbReference>
<dbReference type="InterPro" id="IPR001138">
    <property type="entry name" value="Zn2Cys6_DnaBD"/>
</dbReference>
<feature type="region of interest" description="Disordered" evidence="6">
    <location>
        <begin position="108"/>
        <end position="147"/>
    </location>
</feature>
<dbReference type="GO" id="GO:0003677">
    <property type="term" value="F:DNA binding"/>
    <property type="evidence" value="ECO:0007669"/>
    <property type="project" value="UniProtKB-KW"/>
</dbReference>
<reference evidence="8 9" key="1">
    <citation type="submission" date="2015-01" db="EMBL/GenBank/DDBJ databases">
        <title>The Genome Sequence of Exophiala oligosperma CBS72588.</title>
        <authorList>
            <consortium name="The Broad Institute Genomics Platform"/>
            <person name="Cuomo C."/>
            <person name="de Hoog S."/>
            <person name="Gorbushina A."/>
            <person name="Stielow B."/>
            <person name="Teixiera M."/>
            <person name="Abouelleil A."/>
            <person name="Chapman S.B."/>
            <person name="Priest M."/>
            <person name="Young S.K."/>
            <person name="Wortman J."/>
            <person name="Nusbaum C."/>
            <person name="Birren B."/>
        </authorList>
    </citation>
    <scope>NUCLEOTIDE SEQUENCE [LARGE SCALE GENOMIC DNA]</scope>
    <source>
        <strain evidence="8 9">CBS 72588</strain>
    </source>
</reference>
<name>A0A0D2DMB7_9EURO</name>
<dbReference type="RefSeq" id="XP_016263786.1">
    <property type="nucleotide sequence ID" value="XM_016405580.1"/>
</dbReference>
<organism evidence="8 9">
    <name type="scientific">Exophiala oligosperma</name>
    <dbReference type="NCBI Taxonomy" id="215243"/>
    <lineage>
        <taxon>Eukaryota</taxon>
        <taxon>Fungi</taxon>
        <taxon>Dikarya</taxon>
        <taxon>Ascomycota</taxon>
        <taxon>Pezizomycotina</taxon>
        <taxon>Eurotiomycetes</taxon>
        <taxon>Chaetothyriomycetidae</taxon>
        <taxon>Chaetothyriales</taxon>
        <taxon>Herpotrichiellaceae</taxon>
        <taxon>Exophiala</taxon>
    </lineage>
</organism>
<evidence type="ECO:0000256" key="1">
    <source>
        <dbReference type="ARBA" id="ARBA00004123"/>
    </source>
</evidence>
<feature type="domain" description="Zn(2)-C6 fungal-type" evidence="7">
    <location>
        <begin position="17"/>
        <end position="45"/>
    </location>
</feature>
<dbReference type="Pfam" id="PF00172">
    <property type="entry name" value="Zn_clus"/>
    <property type="match status" value="1"/>
</dbReference>
<evidence type="ECO:0000256" key="3">
    <source>
        <dbReference type="ARBA" id="ARBA00023125"/>
    </source>
</evidence>
<dbReference type="InterPro" id="IPR021858">
    <property type="entry name" value="Fun_TF"/>
</dbReference>
<evidence type="ECO:0000256" key="5">
    <source>
        <dbReference type="ARBA" id="ARBA00023242"/>
    </source>
</evidence>
<evidence type="ECO:0000256" key="2">
    <source>
        <dbReference type="ARBA" id="ARBA00023015"/>
    </source>
</evidence>
<dbReference type="EMBL" id="KN847335">
    <property type="protein sequence ID" value="KIW43570.1"/>
    <property type="molecule type" value="Genomic_DNA"/>
</dbReference>
<dbReference type="GO" id="GO:0005634">
    <property type="term" value="C:nucleus"/>
    <property type="evidence" value="ECO:0007669"/>
    <property type="project" value="UniProtKB-SubCell"/>
</dbReference>
<dbReference type="InterPro" id="IPR036864">
    <property type="entry name" value="Zn2-C6_fun-type_DNA-bd_sf"/>
</dbReference>
<dbReference type="Pfam" id="PF11951">
    <property type="entry name" value="Fungal_trans_2"/>
    <property type="match status" value="1"/>
</dbReference>
<keyword evidence="3" id="KW-0238">DNA-binding</keyword>
<dbReference type="GeneID" id="27356735"/>
<dbReference type="Proteomes" id="UP000053342">
    <property type="component" value="Unassembled WGS sequence"/>
</dbReference>
<dbReference type="VEuPathDB" id="FungiDB:PV06_04661"/>
<dbReference type="OrthoDB" id="2015447at2759"/>
<evidence type="ECO:0000256" key="6">
    <source>
        <dbReference type="SAM" id="MobiDB-lite"/>
    </source>
</evidence>
<keyword evidence="9" id="KW-1185">Reference proteome</keyword>
<dbReference type="AlphaFoldDB" id="A0A0D2DMB7"/>
<proteinExistence type="predicted"/>
<gene>
    <name evidence="8" type="ORF">PV06_04661</name>
</gene>
<dbReference type="PANTHER" id="PTHR37534:SF46">
    <property type="entry name" value="ZN(II)2CYS6 TRANSCRIPTION FACTOR (EUROFUNG)"/>
    <property type="match status" value="1"/>
</dbReference>
<dbReference type="HOGENOM" id="CLU_028540_1_0_1"/>
<keyword evidence="5" id="KW-0539">Nucleus</keyword>
<dbReference type="GO" id="GO:0008270">
    <property type="term" value="F:zinc ion binding"/>
    <property type="evidence" value="ECO:0007669"/>
    <property type="project" value="InterPro"/>
</dbReference>
<evidence type="ECO:0000256" key="4">
    <source>
        <dbReference type="ARBA" id="ARBA00023163"/>
    </source>
</evidence>
<accession>A0A0D2DMB7</accession>
<sequence length="689" mass="78904">MTNVPPRTNSLAFAKSDCHSCRSKQRKCDRQRPICRTCQEAGEKCAGFQTRLVWEGSDLPSRRGDDSRRRHKAPARAEASDSPKPSGSDAGVIKRALPSRKAEREFAFVTSWPPKQRKKHVRKNSVTSKDARPEPLSNTATTTTADFPLQENRHMNAQGSSFKPEEMMDATGVEYAPPTMMNPTQTMYPEDGTYTIWSVGGATEEPPILTSGYVTDQWTVDEERNPTFAPPWPEFVDAGQYQNSMALTKAHHQTPFAMNQIFMNSIPPHVQYANVVDQFSVLLDRYDQEFCKYPITIDLDINPFRYRRETSRGSKHLFHAIIALACHHRKDYRQDKAPPLEFYEHKNQSMVLYKEALQSSHIHNQSLPALDTLLALWCIDVRPGPPFRALTTLNLSNANSFSQTVQSALNAWRTHLSNAYALLELAGGVNTWSLSFRTQTQVAMLLWWDAVVALLSRRAPVMPYTYFEAVLQWESSPFWTFFDLIGIPRELLVPLMQFAHLAGQVNSQAMPQKTLRKIVTEIETNLKGHRPLQEDLEAEDADEDKLQEARDRYHCCEAIRYSLQIYAIRVFPDQNVPVARRSARLKYLSRLCLDHVISIRTSSDTLKQLLLPIFLAGAETDDQRHKDFIRGYCERWYGVFGYQMFPTTAEILAEVWASQIMVDQELWWGEVIDMRRHACQEGDHDFCFG</sequence>
<keyword evidence="2" id="KW-0805">Transcription regulation</keyword>